<name>A0A383CPN7_9ZZZZ</name>
<accession>A0A383CPN7</accession>
<organism evidence="1">
    <name type="scientific">marine metagenome</name>
    <dbReference type="NCBI Taxonomy" id="408172"/>
    <lineage>
        <taxon>unclassified sequences</taxon>
        <taxon>metagenomes</taxon>
        <taxon>ecological metagenomes</taxon>
    </lineage>
</organism>
<dbReference type="EMBL" id="UINC01210223">
    <property type="protein sequence ID" value="SVE33588.1"/>
    <property type="molecule type" value="Genomic_DNA"/>
</dbReference>
<sequence length="115" mass="11783">MANDFKNAIAQNVSNAAGGTTIYTTPATKTSIMLELDIANTTQNVVEASVEILDSSVGASAWRYLVKNAPVPAGGSLMVIAGQKIVLEAGDKVRVTSSAASVMDAVAAILEDVNS</sequence>
<protein>
    <submittedName>
        <fullName evidence="1">Uncharacterized protein</fullName>
    </submittedName>
</protein>
<gene>
    <name evidence="1" type="ORF">METZ01_LOCUS486442</name>
</gene>
<dbReference type="AlphaFoldDB" id="A0A383CPN7"/>
<proteinExistence type="predicted"/>
<reference evidence="1" key="1">
    <citation type="submission" date="2018-05" db="EMBL/GenBank/DDBJ databases">
        <authorList>
            <person name="Lanie J.A."/>
            <person name="Ng W.-L."/>
            <person name="Kazmierczak K.M."/>
            <person name="Andrzejewski T.M."/>
            <person name="Davidsen T.M."/>
            <person name="Wayne K.J."/>
            <person name="Tettelin H."/>
            <person name="Glass J.I."/>
            <person name="Rusch D."/>
            <person name="Podicherti R."/>
            <person name="Tsui H.-C.T."/>
            <person name="Winkler M.E."/>
        </authorList>
    </citation>
    <scope>NUCLEOTIDE SEQUENCE</scope>
</reference>
<evidence type="ECO:0000313" key="1">
    <source>
        <dbReference type="EMBL" id="SVE33588.1"/>
    </source>
</evidence>